<reference evidence="2 3" key="1">
    <citation type="submission" date="2020-07" db="EMBL/GenBank/DDBJ databases">
        <title>Genomic Encyclopedia of Archaeal and Bacterial Type Strains, Phase II (KMG-II): from individual species to whole genera.</title>
        <authorList>
            <person name="Goeker M."/>
        </authorList>
    </citation>
    <scope>NUCLEOTIDE SEQUENCE [LARGE SCALE GENOMIC DNA]</scope>
    <source>
        <strain evidence="2 3">DSM 21226</strain>
    </source>
</reference>
<evidence type="ECO:0000313" key="2">
    <source>
        <dbReference type="EMBL" id="NYG35418.1"/>
    </source>
</evidence>
<evidence type="ECO:0000313" key="3">
    <source>
        <dbReference type="Proteomes" id="UP000518288"/>
    </source>
</evidence>
<gene>
    <name evidence="2" type="ORF">BDD16_004480</name>
</gene>
<protein>
    <submittedName>
        <fullName evidence="2">Uncharacterized protein</fullName>
    </submittedName>
</protein>
<dbReference type="Proteomes" id="UP000518288">
    <property type="component" value="Unassembled WGS sequence"/>
</dbReference>
<organism evidence="2 3">
    <name type="scientific">Sphaerotilus montanus</name>
    <dbReference type="NCBI Taxonomy" id="522889"/>
    <lineage>
        <taxon>Bacteria</taxon>
        <taxon>Pseudomonadati</taxon>
        <taxon>Pseudomonadota</taxon>
        <taxon>Betaproteobacteria</taxon>
        <taxon>Burkholderiales</taxon>
        <taxon>Sphaerotilaceae</taxon>
        <taxon>Sphaerotilus</taxon>
    </lineage>
</organism>
<keyword evidence="3" id="KW-1185">Reference proteome</keyword>
<name>A0A7Y9R281_9BURK</name>
<sequence length="125" mass="13143">MADTLDSGTPAGNAPARPSAATSIPSDPDLHRPNGHPLPVDALRRGLALLLSNVALDLDNLRELISRAEPGDPSVHAVLGDLLAVSAWRCDVGARQADPSTPLRRTDAEHFLEPELLRALGLGHA</sequence>
<comment type="caution">
    <text evidence="2">The sequence shown here is derived from an EMBL/GenBank/DDBJ whole genome shotgun (WGS) entry which is preliminary data.</text>
</comment>
<accession>A0A7Y9R281</accession>
<dbReference type="EMBL" id="JACCFH010000002">
    <property type="protein sequence ID" value="NYG35418.1"/>
    <property type="molecule type" value="Genomic_DNA"/>
</dbReference>
<dbReference type="AlphaFoldDB" id="A0A7Y9R281"/>
<feature type="region of interest" description="Disordered" evidence="1">
    <location>
        <begin position="1"/>
        <end position="38"/>
    </location>
</feature>
<proteinExistence type="predicted"/>
<evidence type="ECO:0000256" key="1">
    <source>
        <dbReference type="SAM" id="MobiDB-lite"/>
    </source>
</evidence>
<dbReference type="RefSeq" id="WP_179636316.1">
    <property type="nucleotide sequence ID" value="NZ_JACCFH010000002.1"/>
</dbReference>